<reference evidence="3" key="2">
    <citation type="submission" date="2013-12" db="EMBL/GenBank/DDBJ databases">
        <title>Evolution of pathogenesis and genome organization in the Tremellales.</title>
        <authorList>
            <person name="Cuomo C."/>
            <person name="Litvintseva A."/>
            <person name="Heitman J."/>
            <person name="Chen Y."/>
            <person name="Sun S."/>
            <person name="Springer D."/>
            <person name="Dromer F."/>
            <person name="Young S."/>
            <person name="Zeng Q."/>
            <person name="Chapman S."/>
            <person name="Gujja S."/>
            <person name="Saif S."/>
            <person name="Birren B."/>
        </authorList>
    </citation>
    <scope>NUCLEOTIDE SEQUENCE [LARGE SCALE GENOMIC DNA]</scope>
    <source>
        <strain evidence="3">CBS 10435</strain>
    </source>
</reference>
<reference evidence="2 3" key="1">
    <citation type="submission" date="2013-07" db="EMBL/GenBank/DDBJ databases">
        <title>The Genome Sequence of Kwoniella mangroviensis CBS10435.</title>
        <authorList>
            <consortium name="The Broad Institute Genome Sequencing Platform"/>
            <person name="Cuomo C."/>
            <person name="Litvintseva A."/>
            <person name="Chen Y."/>
            <person name="Heitman J."/>
            <person name="Sun S."/>
            <person name="Springer D."/>
            <person name="Dromer F."/>
            <person name="Young S.K."/>
            <person name="Zeng Q."/>
            <person name="Gargeya S."/>
            <person name="Fitzgerald M."/>
            <person name="Abouelleil A."/>
            <person name="Alvarado L."/>
            <person name="Berlin A.M."/>
            <person name="Chapman S.B."/>
            <person name="Dewar J."/>
            <person name="Goldberg J."/>
            <person name="Griggs A."/>
            <person name="Gujja S."/>
            <person name="Hansen M."/>
            <person name="Howarth C."/>
            <person name="Imamovic A."/>
            <person name="Larimer J."/>
            <person name="McCowan C."/>
            <person name="Murphy C."/>
            <person name="Pearson M."/>
            <person name="Priest M."/>
            <person name="Roberts A."/>
            <person name="Saif S."/>
            <person name="Shea T."/>
            <person name="Sykes S."/>
            <person name="Wortman J."/>
            <person name="Nusbaum C."/>
            <person name="Birren B."/>
        </authorList>
    </citation>
    <scope>NUCLEOTIDE SEQUENCE [LARGE SCALE GENOMIC DNA]</scope>
    <source>
        <strain evidence="2 3">CBS 10435</strain>
    </source>
</reference>
<organism evidence="2 3">
    <name type="scientific">Kwoniella mangroviensis CBS 10435</name>
    <dbReference type="NCBI Taxonomy" id="1331196"/>
    <lineage>
        <taxon>Eukaryota</taxon>
        <taxon>Fungi</taxon>
        <taxon>Dikarya</taxon>
        <taxon>Basidiomycota</taxon>
        <taxon>Agaricomycotina</taxon>
        <taxon>Tremellomycetes</taxon>
        <taxon>Tremellales</taxon>
        <taxon>Cryptococcaceae</taxon>
        <taxon>Kwoniella</taxon>
    </lineage>
</organism>
<evidence type="ECO:0000313" key="2">
    <source>
        <dbReference type="EMBL" id="OCF59103.1"/>
    </source>
</evidence>
<accession>A0A1B9IUB4</accession>
<dbReference type="Proteomes" id="UP000092583">
    <property type="component" value="Unassembled WGS sequence"/>
</dbReference>
<proteinExistence type="predicted"/>
<evidence type="ECO:0000256" key="1">
    <source>
        <dbReference type="SAM" id="MobiDB-lite"/>
    </source>
</evidence>
<gene>
    <name evidence="2" type="ORF">L486_03604</name>
</gene>
<dbReference type="AlphaFoldDB" id="A0A1B9IUB4"/>
<sequence length="226" mass="24201">MSNNSSGGNKSSFYPDGYYHESGVGDWNSSTVRPPRPDQEDIDHAILASRLTTSISNNITISKRERRQDEISLSTYKNRNYVGKDGLTASKVYQNLKEKYGLGGPEPATGSSVRLAISTNTEDEELPRPGMVKRRVSDIESNSGSEIAPHYTSSTMASNARRSSVGSTSPSTPSSPRFSFSAGTGSSPPSPRRRGDDLVSPGATSGRKGLGIMGLDTALEESFDEA</sequence>
<dbReference type="EMBL" id="KI669461">
    <property type="protein sequence ID" value="OCF59103.1"/>
    <property type="molecule type" value="Genomic_DNA"/>
</dbReference>
<keyword evidence="3" id="KW-1185">Reference proteome</keyword>
<feature type="compositionally biased region" description="Low complexity" evidence="1">
    <location>
        <begin position="161"/>
        <end position="181"/>
    </location>
</feature>
<evidence type="ECO:0000313" key="3">
    <source>
        <dbReference type="Proteomes" id="UP000092583"/>
    </source>
</evidence>
<protein>
    <submittedName>
        <fullName evidence="2">Uncharacterized protein</fullName>
    </submittedName>
</protein>
<name>A0A1B9IUB4_9TREE</name>
<feature type="compositionally biased region" description="Polar residues" evidence="1">
    <location>
        <begin position="139"/>
        <end position="160"/>
    </location>
</feature>
<feature type="region of interest" description="Disordered" evidence="1">
    <location>
        <begin position="119"/>
        <end position="226"/>
    </location>
</feature>